<organism evidence="1 2">
    <name type="scientific">Segatella oulorum</name>
    <dbReference type="NCBI Taxonomy" id="28136"/>
    <lineage>
        <taxon>Bacteria</taxon>
        <taxon>Pseudomonadati</taxon>
        <taxon>Bacteroidota</taxon>
        <taxon>Bacteroidia</taxon>
        <taxon>Bacteroidales</taxon>
        <taxon>Prevotellaceae</taxon>
        <taxon>Segatella</taxon>
    </lineage>
</organism>
<evidence type="ECO:0008006" key="3">
    <source>
        <dbReference type="Google" id="ProtNLM"/>
    </source>
</evidence>
<dbReference type="STRING" id="28136.SAMN02745202_00913"/>
<evidence type="ECO:0000313" key="2">
    <source>
        <dbReference type="Proteomes" id="UP000190065"/>
    </source>
</evidence>
<evidence type="ECO:0000313" key="1">
    <source>
        <dbReference type="EMBL" id="SJZ72471.1"/>
    </source>
</evidence>
<dbReference type="RefSeq" id="WP_014709373.1">
    <property type="nucleotide sequence ID" value="NZ_FUXK01000008.1"/>
</dbReference>
<protein>
    <recommendedName>
        <fullName evidence="3">Ribosome biogenesis protein</fullName>
    </recommendedName>
</protein>
<reference evidence="1 2" key="1">
    <citation type="submission" date="2017-02" db="EMBL/GenBank/DDBJ databases">
        <authorList>
            <person name="Peterson S.W."/>
        </authorList>
    </citation>
    <scope>NUCLEOTIDE SEQUENCE [LARGE SCALE GENOMIC DNA]</scope>
    <source>
        <strain evidence="1 2">ATCC 43324</strain>
    </source>
</reference>
<accession>A0A1T4N005</accession>
<dbReference type="EMBL" id="FUXK01000008">
    <property type="protein sequence ID" value="SJZ72471.1"/>
    <property type="molecule type" value="Genomic_DNA"/>
</dbReference>
<sequence length="77" mass="8772">MKQLIETETFELLLSDNSKTATDNLIKEIIRLGETEANLASLYRTLHYTRFHLESMTETSGIPTEMGKKCIRAALCH</sequence>
<dbReference type="GeneID" id="67365545"/>
<dbReference type="AlphaFoldDB" id="A0A1T4N005"/>
<name>A0A1T4N005_9BACT</name>
<proteinExistence type="predicted"/>
<gene>
    <name evidence="1" type="ORF">SAMN02745202_00913</name>
</gene>
<dbReference type="Proteomes" id="UP000190065">
    <property type="component" value="Unassembled WGS sequence"/>
</dbReference>